<dbReference type="RefSeq" id="WP_187794736.1">
    <property type="nucleotide sequence ID" value="NZ_JACOQL010000005.1"/>
</dbReference>
<evidence type="ECO:0008006" key="3">
    <source>
        <dbReference type="Google" id="ProtNLM"/>
    </source>
</evidence>
<keyword evidence="2" id="KW-1185">Reference proteome</keyword>
<comment type="caution">
    <text evidence="1">The sequence shown here is derived from an EMBL/GenBank/DDBJ whole genome shotgun (WGS) entry which is preliminary data.</text>
</comment>
<accession>A0A926GFG2</accession>
<protein>
    <recommendedName>
        <fullName evidence="3">Nickel/cobalt transporter regulator</fullName>
    </recommendedName>
</protein>
<evidence type="ECO:0000313" key="1">
    <source>
        <dbReference type="EMBL" id="MBC9248235.1"/>
    </source>
</evidence>
<organism evidence="1 2">
    <name type="scientific">Paracoccus amoyensis</name>
    <dbReference type="NCBI Taxonomy" id="2760093"/>
    <lineage>
        <taxon>Bacteria</taxon>
        <taxon>Pseudomonadati</taxon>
        <taxon>Pseudomonadota</taxon>
        <taxon>Alphaproteobacteria</taxon>
        <taxon>Rhodobacterales</taxon>
        <taxon>Paracoccaceae</taxon>
        <taxon>Paracoccus</taxon>
    </lineage>
</organism>
<dbReference type="EMBL" id="JACOQL010000005">
    <property type="protein sequence ID" value="MBC9248235.1"/>
    <property type="molecule type" value="Genomic_DNA"/>
</dbReference>
<proteinExistence type="predicted"/>
<gene>
    <name evidence="1" type="ORF">H4P12_16295</name>
</gene>
<dbReference type="AlphaFoldDB" id="A0A926GFG2"/>
<evidence type="ECO:0000313" key="2">
    <source>
        <dbReference type="Proteomes" id="UP000608594"/>
    </source>
</evidence>
<sequence>MSVLRIAAALIAFMAVSVYVSEHEWSVHGLAAPVGPAAADPVQVVAGEVPPIDAIYFIEEPGIYGLGREIPGSRYAIISNILVRLDSKTNKVLSILRTNIAVQN</sequence>
<dbReference type="Proteomes" id="UP000608594">
    <property type="component" value="Unassembled WGS sequence"/>
</dbReference>
<name>A0A926GFG2_9RHOB</name>
<reference evidence="1" key="1">
    <citation type="submission" date="2020-08" db="EMBL/GenBank/DDBJ databases">
        <title>Paracoccus amoyensis sp. nov., isolated from the surface seawater at coast of Xiamen, Fujian.</title>
        <authorList>
            <person name="Lyu L."/>
        </authorList>
    </citation>
    <scope>NUCLEOTIDE SEQUENCE</scope>
    <source>
        <strain evidence="1">11-3</strain>
    </source>
</reference>